<dbReference type="AlphaFoldDB" id="A0A101N5J6"/>
<name>A0A101N5J6_9ACTN</name>
<evidence type="ECO:0000256" key="1">
    <source>
        <dbReference type="SAM" id="MobiDB-lite"/>
    </source>
</evidence>
<comment type="caution">
    <text evidence="2">The sequence shown here is derived from an EMBL/GenBank/DDBJ whole genome shotgun (WGS) entry which is preliminary data.</text>
</comment>
<dbReference type="Pfam" id="PF17227">
    <property type="entry name" value="DUF5302"/>
    <property type="match status" value="1"/>
</dbReference>
<feature type="compositionally biased region" description="Basic residues" evidence="1">
    <location>
        <begin position="50"/>
        <end position="60"/>
    </location>
</feature>
<protein>
    <recommendedName>
        <fullName evidence="4">DUF5302 domain-containing protein</fullName>
    </recommendedName>
</protein>
<keyword evidence="3" id="KW-1185">Reference proteome</keyword>
<dbReference type="OrthoDB" id="4330818at2"/>
<accession>A0A101N5J6</accession>
<gene>
    <name evidence="2" type="ORF">AQI88_40935</name>
</gene>
<dbReference type="EMBL" id="LMWL01000104">
    <property type="protein sequence ID" value="KUM86950.1"/>
    <property type="molecule type" value="Genomic_DNA"/>
</dbReference>
<dbReference type="STRING" id="67285.AQI88_40935"/>
<reference evidence="2 3" key="1">
    <citation type="submission" date="2015-10" db="EMBL/GenBank/DDBJ databases">
        <title>Draft genome sequence of Streptomyces cellostaticus DSM 40189, type strain for the species Streptomyces cellostaticus.</title>
        <authorList>
            <person name="Ruckert C."/>
            <person name="Winkler A."/>
            <person name="Kalinowski J."/>
            <person name="Kampfer P."/>
            <person name="Glaeser S."/>
        </authorList>
    </citation>
    <scope>NUCLEOTIDE SEQUENCE [LARGE SCALE GENOMIC DNA]</scope>
    <source>
        <strain evidence="2 3">DSM 40189</strain>
    </source>
</reference>
<dbReference type="InterPro" id="IPR035172">
    <property type="entry name" value="DUF5302"/>
</dbReference>
<proteinExistence type="predicted"/>
<evidence type="ECO:0008006" key="4">
    <source>
        <dbReference type="Google" id="ProtNLM"/>
    </source>
</evidence>
<evidence type="ECO:0000313" key="3">
    <source>
        <dbReference type="Proteomes" id="UP000054241"/>
    </source>
</evidence>
<sequence length="60" mass="6843">MTETPQDKPGEDEVRAKFKEALERKSQASRAKQAHEEARSKVKNMSGRAGQKRNFRRKAG</sequence>
<feature type="region of interest" description="Disordered" evidence="1">
    <location>
        <begin position="21"/>
        <end position="60"/>
    </location>
</feature>
<dbReference type="RefSeq" id="WP_067010735.1">
    <property type="nucleotide sequence ID" value="NZ_BNDU01000010.1"/>
</dbReference>
<dbReference type="Proteomes" id="UP000054241">
    <property type="component" value="Unassembled WGS sequence"/>
</dbReference>
<organism evidence="2 3">
    <name type="scientific">Streptomyces cellostaticus</name>
    <dbReference type="NCBI Taxonomy" id="67285"/>
    <lineage>
        <taxon>Bacteria</taxon>
        <taxon>Bacillati</taxon>
        <taxon>Actinomycetota</taxon>
        <taxon>Actinomycetes</taxon>
        <taxon>Kitasatosporales</taxon>
        <taxon>Streptomycetaceae</taxon>
        <taxon>Streptomyces</taxon>
    </lineage>
</organism>
<evidence type="ECO:0000313" key="2">
    <source>
        <dbReference type="EMBL" id="KUM86950.1"/>
    </source>
</evidence>